<dbReference type="SMART" id="SM00471">
    <property type="entry name" value="HDc"/>
    <property type="match status" value="1"/>
</dbReference>
<dbReference type="InterPro" id="IPR037522">
    <property type="entry name" value="HD_GYP_dom"/>
</dbReference>
<gene>
    <name evidence="3" type="ORF">EKG39_01860</name>
</gene>
<dbReference type="PANTHER" id="PTHR45228:SF5">
    <property type="entry name" value="CYCLIC DI-GMP PHOSPHODIESTERASE VC_1348-RELATED"/>
    <property type="match status" value="1"/>
</dbReference>
<dbReference type="Proteomes" id="UP000282060">
    <property type="component" value="Unassembled WGS sequence"/>
</dbReference>
<dbReference type="InterPro" id="IPR048437">
    <property type="entry name" value="MASE11"/>
</dbReference>
<reference evidence="3 4" key="1">
    <citation type="submission" date="2018-12" db="EMBL/GenBank/DDBJ databases">
        <authorList>
            <person name="Yu L."/>
        </authorList>
    </citation>
    <scope>NUCLEOTIDE SEQUENCE [LARGE SCALE GENOMIC DNA]</scope>
    <source>
        <strain evidence="3 4">HAW-EB5</strain>
    </source>
</reference>
<keyword evidence="1" id="KW-0472">Membrane</keyword>
<protein>
    <submittedName>
        <fullName evidence="3">HD domain-containing protein</fullName>
    </submittedName>
</protein>
<feature type="transmembrane region" description="Helical" evidence="1">
    <location>
        <begin position="46"/>
        <end position="66"/>
    </location>
</feature>
<dbReference type="InterPro" id="IPR003607">
    <property type="entry name" value="HD/PDEase_dom"/>
</dbReference>
<proteinExistence type="predicted"/>
<evidence type="ECO:0000259" key="2">
    <source>
        <dbReference type="PROSITE" id="PS51832"/>
    </source>
</evidence>
<keyword evidence="1" id="KW-1133">Transmembrane helix</keyword>
<dbReference type="GO" id="GO:0008081">
    <property type="term" value="F:phosphoric diester hydrolase activity"/>
    <property type="evidence" value="ECO:0007669"/>
    <property type="project" value="UniProtKB-ARBA"/>
</dbReference>
<evidence type="ECO:0000313" key="4">
    <source>
        <dbReference type="Proteomes" id="UP000282060"/>
    </source>
</evidence>
<evidence type="ECO:0000256" key="1">
    <source>
        <dbReference type="SAM" id="Phobius"/>
    </source>
</evidence>
<accession>A0A3S0IGS0</accession>
<evidence type="ECO:0000313" key="3">
    <source>
        <dbReference type="EMBL" id="RTR35091.1"/>
    </source>
</evidence>
<dbReference type="Gene3D" id="1.10.3210.10">
    <property type="entry name" value="Hypothetical protein af1432"/>
    <property type="match status" value="1"/>
</dbReference>
<dbReference type="Pfam" id="PF13487">
    <property type="entry name" value="HD_5"/>
    <property type="match status" value="1"/>
</dbReference>
<organism evidence="3 4">
    <name type="scientific">Shewanella atlantica</name>
    <dbReference type="NCBI Taxonomy" id="271099"/>
    <lineage>
        <taxon>Bacteria</taxon>
        <taxon>Pseudomonadati</taxon>
        <taxon>Pseudomonadota</taxon>
        <taxon>Gammaproteobacteria</taxon>
        <taxon>Alteromonadales</taxon>
        <taxon>Shewanellaceae</taxon>
        <taxon>Shewanella</taxon>
    </lineage>
</organism>
<feature type="domain" description="HD-GYP" evidence="2">
    <location>
        <begin position="187"/>
        <end position="397"/>
    </location>
</feature>
<dbReference type="PROSITE" id="PS51832">
    <property type="entry name" value="HD_GYP"/>
    <property type="match status" value="1"/>
</dbReference>
<keyword evidence="4" id="KW-1185">Reference proteome</keyword>
<dbReference type="AlphaFoldDB" id="A0A3S0IGS0"/>
<dbReference type="PANTHER" id="PTHR45228">
    <property type="entry name" value="CYCLIC DI-GMP PHOSPHODIESTERASE TM_0186-RELATED"/>
    <property type="match status" value="1"/>
</dbReference>
<feature type="transmembrane region" description="Helical" evidence="1">
    <location>
        <begin position="152"/>
        <end position="177"/>
    </location>
</feature>
<dbReference type="OrthoDB" id="6210373at2"/>
<feature type="transmembrane region" description="Helical" evidence="1">
    <location>
        <begin position="127"/>
        <end position="146"/>
    </location>
</feature>
<sequence>MPVKQGLTDTLPLWRRLIFNRLFGLLAILCVPVYFTSVYLCIVSNLWSMALFDTLAYGVLLYILLVESISERYKYIIGCLLAYGIGFAFLITIGPTGAGFFWLFVFPPLTAILLGKKASIVAQVLNGFCLLTVGVAYSSGALQWPITEGYSTFIWFVVSINFIVTNAMVTLSTSFLLGKLTRSLEATLASRHATIMGLAKLAEYRDNETGAHLIRMQHYSNMLATQRQLDANTPEELTDNFIQDITLSSILHDIGKVGISDAILLKPGRLTPEEFEQIKAHPSIGATVLESLRTYAPQCNFIQMGKDIAGGHHEKWDGSGYPKGLRGEAIPLSARIVALVDVYDALTSPRCYKRPFSHPEAVSMISAGKGAHFDPKLVESFIAINEQFEQLSKASLGELQQDAVDELNFCNQAQRNCLRES</sequence>
<name>A0A3S0IGS0_9GAMM</name>
<dbReference type="EMBL" id="RXNV01000001">
    <property type="protein sequence ID" value="RTR35091.1"/>
    <property type="molecule type" value="Genomic_DNA"/>
</dbReference>
<keyword evidence="1" id="KW-0812">Transmembrane</keyword>
<comment type="caution">
    <text evidence="3">The sequence shown here is derived from an EMBL/GenBank/DDBJ whole genome shotgun (WGS) entry which is preliminary data.</text>
</comment>
<feature type="transmembrane region" description="Helical" evidence="1">
    <location>
        <begin position="21"/>
        <end position="40"/>
    </location>
</feature>
<dbReference type="CDD" id="cd00077">
    <property type="entry name" value="HDc"/>
    <property type="match status" value="1"/>
</dbReference>
<dbReference type="Pfam" id="PF20969">
    <property type="entry name" value="MASE11"/>
    <property type="match status" value="1"/>
</dbReference>
<dbReference type="SUPFAM" id="SSF109604">
    <property type="entry name" value="HD-domain/PDEase-like"/>
    <property type="match status" value="1"/>
</dbReference>
<dbReference type="InterPro" id="IPR052020">
    <property type="entry name" value="Cyclic_di-GMP/3'3'-cGAMP_PDE"/>
</dbReference>